<evidence type="ECO:0000256" key="1">
    <source>
        <dbReference type="SAM" id="Coils"/>
    </source>
</evidence>
<dbReference type="EMBL" id="CAJVPZ010002705">
    <property type="protein sequence ID" value="CAG8517972.1"/>
    <property type="molecule type" value="Genomic_DNA"/>
</dbReference>
<evidence type="ECO:0000313" key="3">
    <source>
        <dbReference type="EMBL" id="CAG8517972.1"/>
    </source>
</evidence>
<feature type="compositionally biased region" description="Polar residues" evidence="2">
    <location>
        <begin position="475"/>
        <end position="489"/>
    </location>
</feature>
<evidence type="ECO:0000256" key="2">
    <source>
        <dbReference type="SAM" id="MobiDB-lite"/>
    </source>
</evidence>
<feature type="coiled-coil region" evidence="1">
    <location>
        <begin position="248"/>
        <end position="303"/>
    </location>
</feature>
<reference evidence="3" key="1">
    <citation type="submission" date="2021-06" db="EMBL/GenBank/DDBJ databases">
        <authorList>
            <person name="Kallberg Y."/>
            <person name="Tangrot J."/>
            <person name="Rosling A."/>
        </authorList>
    </citation>
    <scope>NUCLEOTIDE SEQUENCE</scope>
    <source>
        <strain evidence="3">IN212</strain>
    </source>
</reference>
<feature type="region of interest" description="Disordered" evidence="2">
    <location>
        <begin position="733"/>
        <end position="799"/>
    </location>
</feature>
<dbReference type="Proteomes" id="UP000789396">
    <property type="component" value="Unassembled WGS sequence"/>
</dbReference>
<sequence>MNTKDKKTFKRGRKSPRNTVKPVEKASQVQKTPGNEVVTDEIADRGPNKRKVKMRAIAEDLFDEADPGDSDYKFVNEDSSGQDDVNTDTDDTVVSDRHFGATINEPTEISEADFVDIDNEPTPEENNEEKIREFLKKWDGDKAGTWVHLVCALWMPGMWIGKTAEMSEITIEIIDQKNWNKHGSHGPPRLNEWERWYRKRDKFLEQVRKEESTARLKRIKSYPDSGTGLLEIFEDRYAKYRGRREQRIARCRRKIAQMNSQIQGLGEQKDKYENQTKDYANKITNLKKENAAIEKYLEQVNESLLILSKSMINLPNNPALNAAQSSSKVCPSVIDNSAVNSILKFLETTPEVQWTDQSKDIAQKIQINKLDTSCVTSLGIKSIQQIVSQREKEQKVKKTKKGKRRSTTSRNSTSGSSKKKDKKPADTRSDNTATRSVQDVPSPTAKKKQRGRPAKSKINDSKKKSKASNNDPENTDSVNSNNNITGFDSMQGVQDTSFVDIIDAVGDRQTNGDTSLKSETFASSIFTSPASNIYTNGVDVGKFPFNVNKITSIATLLNPVENIMSTENSSNLNIVDNNQNIIFGTNNLANRLAKCADGFATNNAGVNVNTINDLFNSNRIGNIGGSSINGSFINSTPAMFANGQLSVNSVRNGGNLANSIATSFVNGAIAGPSTGGSGIGQYPQMKGILNPLHVTSVPGGFATSPTNDTVAKISYLTSSIVPSTVPLFTATPTPAGFFTTTPVTHEASPSKRRKVEEENNQETQLDGEKRRKTSKGKRPSKKASEQSEETVTEDVPERPQIPQPICAVCNLVPPPSTDQPSATYITPTKARNSMLLKGRDKVHRYVWRCEDCDPGSDASDDSSPENDRPPSPRVPAETNEDQGDGSSQSTEKGKSKKD</sequence>
<accession>A0A9N9F956</accession>
<feature type="compositionally biased region" description="Acidic residues" evidence="2">
    <location>
        <begin position="852"/>
        <end position="864"/>
    </location>
</feature>
<feature type="compositionally biased region" description="Basic residues" evidence="2">
    <location>
        <begin position="770"/>
        <end position="781"/>
    </location>
</feature>
<feature type="compositionally biased region" description="Basic residues" evidence="2">
    <location>
        <begin position="7"/>
        <end position="16"/>
    </location>
</feature>
<comment type="caution">
    <text evidence="3">The sequence shown here is derived from an EMBL/GenBank/DDBJ whole genome shotgun (WGS) entry which is preliminary data.</text>
</comment>
<evidence type="ECO:0000313" key="4">
    <source>
        <dbReference type="Proteomes" id="UP000789396"/>
    </source>
</evidence>
<feature type="compositionally biased region" description="Basic residues" evidence="2">
    <location>
        <begin position="445"/>
        <end position="455"/>
    </location>
</feature>
<feature type="region of interest" description="Disordered" evidence="2">
    <location>
        <begin position="851"/>
        <end position="898"/>
    </location>
</feature>
<feature type="region of interest" description="Disordered" evidence="2">
    <location>
        <begin position="1"/>
        <end position="50"/>
    </location>
</feature>
<protein>
    <submittedName>
        <fullName evidence="3">18149_t:CDS:1</fullName>
    </submittedName>
</protein>
<feature type="non-terminal residue" evidence="3">
    <location>
        <position position="898"/>
    </location>
</feature>
<feature type="compositionally biased region" description="Polar residues" evidence="2">
    <location>
        <begin position="430"/>
        <end position="441"/>
    </location>
</feature>
<dbReference type="AlphaFoldDB" id="A0A9N9F956"/>
<keyword evidence="4" id="KW-1185">Reference proteome</keyword>
<proteinExistence type="predicted"/>
<name>A0A9N9F956_9GLOM</name>
<feature type="region of interest" description="Disordered" evidence="2">
    <location>
        <begin position="62"/>
        <end position="91"/>
    </location>
</feature>
<dbReference type="OrthoDB" id="20839at2759"/>
<gene>
    <name evidence="3" type="ORF">RFULGI_LOCUS3214</name>
</gene>
<organism evidence="3 4">
    <name type="scientific">Racocetra fulgida</name>
    <dbReference type="NCBI Taxonomy" id="60492"/>
    <lineage>
        <taxon>Eukaryota</taxon>
        <taxon>Fungi</taxon>
        <taxon>Fungi incertae sedis</taxon>
        <taxon>Mucoromycota</taxon>
        <taxon>Glomeromycotina</taxon>
        <taxon>Glomeromycetes</taxon>
        <taxon>Diversisporales</taxon>
        <taxon>Gigasporaceae</taxon>
        <taxon>Racocetra</taxon>
    </lineage>
</organism>
<feature type="compositionally biased region" description="Basic residues" evidence="2">
    <location>
        <begin position="397"/>
        <end position="407"/>
    </location>
</feature>
<keyword evidence="1" id="KW-0175">Coiled coil</keyword>
<feature type="region of interest" description="Disordered" evidence="2">
    <location>
        <begin position="386"/>
        <end position="489"/>
    </location>
</feature>
<feature type="compositionally biased region" description="Low complexity" evidence="2">
    <location>
        <begin position="733"/>
        <end position="744"/>
    </location>
</feature>